<dbReference type="CDD" id="cd01949">
    <property type="entry name" value="GGDEF"/>
    <property type="match status" value="1"/>
</dbReference>
<feature type="transmembrane region" description="Helical" evidence="3">
    <location>
        <begin position="131"/>
        <end position="152"/>
    </location>
</feature>
<reference evidence="8" key="3">
    <citation type="journal article" date="2017" name="J. Biotechnol.">
        <title>Complete genome sequence of Novosphingobium resinovorum SA1, a versatile xenobiotic-degrading bacterium capable of utilizing sulfanilic acid.</title>
        <authorList>
            <person name="Hegedus B."/>
            <person name="Kos P.B."/>
            <person name="Balint B."/>
            <person name="Maroti G."/>
            <person name="Gan H.M."/>
            <person name="Perei K."/>
            <person name="Rakhely G."/>
        </authorList>
    </citation>
    <scope>NUCLEOTIDE SEQUENCE [LARGE SCALE GENOMIC DNA]</scope>
    <source>
        <strain evidence="8">SA1</strain>
    </source>
</reference>
<feature type="transmembrane region" description="Helical" evidence="3">
    <location>
        <begin position="37"/>
        <end position="57"/>
    </location>
</feature>
<dbReference type="GO" id="GO:0043709">
    <property type="term" value="P:cell adhesion involved in single-species biofilm formation"/>
    <property type="evidence" value="ECO:0007669"/>
    <property type="project" value="TreeGrafter"/>
</dbReference>
<dbReference type="InterPro" id="IPR043128">
    <property type="entry name" value="Rev_trsase/Diguanyl_cyclase"/>
</dbReference>
<protein>
    <recommendedName>
        <fullName evidence="1">diguanylate cyclase</fullName>
        <ecNumber evidence="1">2.7.7.65</ecNumber>
    </recommendedName>
</protein>
<keyword evidence="8" id="KW-1185">Reference proteome</keyword>
<dbReference type="eggNOG" id="COG2199">
    <property type="taxonomic scope" value="Bacteria"/>
</dbReference>
<dbReference type="Proteomes" id="UP000094626">
    <property type="component" value="Chromosome"/>
</dbReference>
<evidence type="ECO:0000259" key="4">
    <source>
        <dbReference type="PROSITE" id="PS50887"/>
    </source>
</evidence>
<dbReference type="STRING" id="158500.BES08_02395"/>
<dbReference type="GO" id="GO:0052621">
    <property type="term" value="F:diguanylate cyclase activity"/>
    <property type="evidence" value="ECO:0007669"/>
    <property type="project" value="UniProtKB-EC"/>
</dbReference>
<dbReference type="Gene3D" id="3.30.70.270">
    <property type="match status" value="1"/>
</dbReference>
<feature type="transmembrane region" description="Helical" evidence="3">
    <location>
        <begin position="95"/>
        <end position="119"/>
    </location>
</feature>
<dbReference type="Proteomes" id="UP000024329">
    <property type="component" value="Unassembled WGS sequence"/>
</dbReference>
<keyword evidence="3" id="KW-0812">Transmembrane</keyword>
<dbReference type="PROSITE" id="PS50887">
    <property type="entry name" value="GGDEF"/>
    <property type="match status" value="1"/>
</dbReference>
<dbReference type="RefSeq" id="WP_008828158.1">
    <property type="nucleotide sequence ID" value="NZ_CP017075.1"/>
</dbReference>
<proteinExistence type="predicted"/>
<dbReference type="GO" id="GO:1902201">
    <property type="term" value="P:negative regulation of bacterial-type flagellum-dependent cell motility"/>
    <property type="evidence" value="ECO:0007669"/>
    <property type="project" value="TreeGrafter"/>
</dbReference>
<dbReference type="EMBL" id="CP017075">
    <property type="protein sequence ID" value="AOR75727.1"/>
    <property type="molecule type" value="Genomic_DNA"/>
</dbReference>
<dbReference type="GO" id="GO:0005886">
    <property type="term" value="C:plasma membrane"/>
    <property type="evidence" value="ECO:0007669"/>
    <property type="project" value="TreeGrafter"/>
</dbReference>
<evidence type="ECO:0000313" key="8">
    <source>
        <dbReference type="Proteomes" id="UP000094626"/>
    </source>
</evidence>
<dbReference type="SUPFAM" id="SSF55073">
    <property type="entry name" value="Nucleotide cyclase"/>
    <property type="match status" value="1"/>
</dbReference>
<reference evidence="5" key="2">
    <citation type="submission" date="2016-08" db="EMBL/GenBank/DDBJ databases">
        <authorList>
            <person name="Seilhamer J.J."/>
        </authorList>
    </citation>
    <scope>NUCLEOTIDE SEQUENCE [LARGE SCALE GENOMIC DNA]</scope>
    <source>
        <strain evidence="5">SA1</strain>
    </source>
</reference>
<feature type="domain" description="GGDEF" evidence="4">
    <location>
        <begin position="247"/>
        <end position="372"/>
    </location>
</feature>
<evidence type="ECO:0000256" key="2">
    <source>
        <dbReference type="ARBA" id="ARBA00034247"/>
    </source>
</evidence>
<dbReference type="KEGG" id="nre:BES08_02395"/>
<dbReference type="OrthoDB" id="384661at2"/>
<feature type="transmembrane region" description="Helical" evidence="3">
    <location>
        <begin position="12"/>
        <end position="30"/>
    </location>
</feature>
<dbReference type="NCBIfam" id="TIGR00254">
    <property type="entry name" value="GGDEF"/>
    <property type="match status" value="1"/>
</dbReference>
<dbReference type="InterPro" id="IPR029787">
    <property type="entry name" value="Nucleotide_cyclase"/>
</dbReference>
<name>A0A031K628_9SPHN</name>
<dbReference type="InterPro" id="IPR050469">
    <property type="entry name" value="Diguanylate_Cyclase"/>
</dbReference>
<keyword evidence="3" id="KW-1133">Transmembrane helix</keyword>
<evidence type="ECO:0000256" key="3">
    <source>
        <dbReference type="SAM" id="Phobius"/>
    </source>
</evidence>
<dbReference type="PANTHER" id="PTHR45138">
    <property type="entry name" value="REGULATORY COMPONENTS OF SENSORY TRANSDUCTION SYSTEM"/>
    <property type="match status" value="1"/>
</dbReference>
<dbReference type="AlphaFoldDB" id="A0A031K628"/>
<accession>A0A031K628</accession>
<dbReference type="SMART" id="SM00267">
    <property type="entry name" value="GGDEF"/>
    <property type="match status" value="1"/>
</dbReference>
<dbReference type="InterPro" id="IPR000160">
    <property type="entry name" value="GGDEF_dom"/>
</dbReference>
<dbReference type="PATRIC" id="fig|158500.4.peg.483"/>
<evidence type="ECO:0000313" key="7">
    <source>
        <dbReference type="Proteomes" id="UP000024329"/>
    </source>
</evidence>
<organism evidence="6 7">
    <name type="scientific">Novosphingobium resinovorum</name>
    <dbReference type="NCBI Taxonomy" id="158500"/>
    <lineage>
        <taxon>Bacteria</taxon>
        <taxon>Pseudomonadati</taxon>
        <taxon>Pseudomonadota</taxon>
        <taxon>Alphaproteobacteria</taxon>
        <taxon>Sphingomonadales</taxon>
        <taxon>Sphingomonadaceae</taxon>
        <taxon>Novosphingobium</taxon>
    </lineage>
</organism>
<feature type="transmembrane region" description="Helical" evidence="3">
    <location>
        <begin position="188"/>
        <end position="210"/>
    </location>
</feature>
<dbReference type="EMBL" id="JFYZ01000001">
    <property type="protein sequence ID" value="EZP84710.1"/>
    <property type="molecule type" value="Genomic_DNA"/>
</dbReference>
<comment type="catalytic activity">
    <reaction evidence="2">
        <text>2 GTP = 3',3'-c-di-GMP + 2 diphosphate</text>
        <dbReference type="Rhea" id="RHEA:24898"/>
        <dbReference type="ChEBI" id="CHEBI:33019"/>
        <dbReference type="ChEBI" id="CHEBI:37565"/>
        <dbReference type="ChEBI" id="CHEBI:58805"/>
        <dbReference type="EC" id="2.7.7.65"/>
    </reaction>
</comment>
<dbReference type="EC" id="2.7.7.65" evidence="1"/>
<reference evidence="6 7" key="1">
    <citation type="submission" date="2014-03" db="EMBL/GenBank/DDBJ databases">
        <title>Whole genome sequence of Novosphingobium resinovorum KF1.</title>
        <authorList>
            <person name="Gan H.M."/>
            <person name="Gan H.Y."/>
            <person name="Chew T.H."/>
            <person name="Savka M.A."/>
        </authorList>
    </citation>
    <scope>NUCLEOTIDE SEQUENCE [LARGE SCALE GENOMIC DNA]</scope>
    <source>
        <strain evidence="6 7">KF1</strain>
    </source>
</reference>
<sequence length="372" mass="39212">MSFPDVDTLRLCSILASMAFGIVFTVLFLRARSERHFLCWGMSSLLYSGAILAFSFAPLRTPVIVTLLYAVLGMTNVLPVAGARLLEGHSAFVRWMIIPIASAALGHGLPLVLGAAGLVQPYGIWQTIGDALGLSISMGLSGYILAFTGNAAQSSGRRMAGLSMLAYLPGYMLSIVATIWAMPGDEWVALLAMLSDQILLGVLNLGLLAIPVELVQSRLRDAALRDMLTGTWNRAGLEHVAPRFLVAGAGVIALDVDHFKSINDRFGHAAGDEVLATIGQEARQLAAKSSGQVIRHGGDEFLVLLPPAQDAQAFARTLKTYLADHGAGSGWGVSIGIAHVAAGDATLGEAVKRADAALYQAKAARAPFVPVI</sequence>
<keyword evidence="3" id="KW-0472">Membrane</keyword>
<evidence type="ECO:0000313" key="5">
    <source>
        <dbReference type="EMBL" id="AOR75727.1"/>
    </source>
</evidence>
<feature type="transmembrane region" description="Helical" evidence="3">
    <location>
        <begin position="63"/>
        <end position="83"/>
    </location>
</feature>
<feature type="transmembrane region" description="Helical" evidence="3">
    <location>
        <begin position="164"/>
        <end position="182"/>
    </location>
</feature>
<evidence type="ECO:0000313" key="6">
    <source>
        <dbReference type="EMBL" id="EZP84710.1"/>
    </source>
</evidence>
<gene>
    <name evidence="5" type="ORF">BES08_02395</name>
    <name evidence="6" type="ORF">BV97_00468</name>
</gene>
<evidence type="ECO:0000256" key="1">
    <source>
        <dbReference type="ARBA" id="ARBA00012528"/>
    </source>
</evidence>
<dbReference type="PANTHER" id="PTHR45138:SF9">
    <property type="entry name" value="DIGUANYLATE CYCLASE DGCM-RELATED"/>
    <property type="match status" value="1"/>
</dbReference>
<dbReference type="Pfam" id="PF00990">
    <property type="entry name" value="GGDEF"/>
    <property type="match status" value="1"/>
</dbReference>